<organism evidence="3 4">
    <name type="scientific">Olpidium bornovanus</name>
    <dbReference type="NCBI Taxonomy" id="278681"/>
    <lineage>
        <taxon>Eukaryota</taxon>
        <taxon>Fungi</taxon>
        <taxon>Fungi incertae sedis</taxon>
        <taxon>Olpidiomycota</taxon>
        <taxon>Olpidiomycotina</taxon>
        <taxon>Olpidiomycetes</taxon>
        <taxon>Olpidiales</taxon>
        <taxon>Olpidiaceae</taxon>
        <taxon>Olpidium</taxon>
    </lineage>
</organism>
<gene>
    <name evidence="3" type="ORF">BJ554DRAFT_118</name>
</gene>
<name>A0A8H8DI42_9FUNG</name>
<evidence type="ECO:0000256" key="1">
    <source>
        <dbReference type="SAM" id="MobiDB-lite"/>
    </source>
</evidence>
<dbReference type="PROSITE" id="PS50003">
    <property type="entry name" value="PH_DOMAIN"/>
    <property type="match status" value="1"/>
</dbReference>
<sequence length="136" mass="14602">MFRYSFVLHITTVAAGGLTLDHQFFTNAQETRDKWISDLSEALQENAANPSVADITKLLALGDDEEEISVRTAPLSGGLSGDDDDWSGSGMAGSGGWSRAVSSENFGGKSGLVKIDRWNSWDSVTLLGGNKVRRHA</sequence>
<evidence type="ECO:0000259" key="2">
    <source>
        <dbReference type="PROSITE" id="PS50003"/>
    </source>
</evidence>
<dbReference type="EMBL" id="JAEFCI010006787">
    <property type="protein sequence ID" value="KAG5459474.1"/>
    <property type="molecule type" value="Genomic_DNA"/>
</dbReference>
<reference evidence="3 4" key="1">
    <citation type="journal article" name="Sci. Rep.">
        <title>Genome-scale phylogenetic analyses confirm Olpidium as the closest living zoosporic fungus to the non-flagellated, terrestrial fungi.</title>
        <authorList>
            <person name="Chang Y."/>
            <person name="Rochon D."/>
            <person name="Sekimoto S."/>
            <person name="Wang Y."/>
            <person name="Chovatia M."/>
            <person name="Sandor L."/>
            <person name="Salamov A."/>
            <person name="Grigoriev I.V."/>
            <person name="Stajich J.E."/>
            <person name="Spatafora J.W."/>
        </authorList>
    </citation>
    <scope>NUCLEOTIDE SEQUENCE [LARGE SCALE GENOMIC DNA]</scope>
    <source>
        <strain evidence="3">S191</strain>
    </source>
</reference>
<evidence type="ECO:0000313" key="3">
    <source>
        <dbReference type="EMBL" id="KAG5459474.1"/>
    </source>
</evidence>
<dbReference type="InterPro" id="IPR001849">
    <property type="entry name" value="PH_domain"/>
</dbReference>
<dbReference type="Proteomes" id="UP000673691">
    <property type="component" value="Unassembled WGS sequence"/>
</dbReference>
<feature type="domain" description="PH" evidence="2">
    <location>
        <begin position="1"/>
        <end position="44"/>
    </location>
</feature>
<comment type="caution">
    <text evidence="3">The sequence shown here is derived from an EMBL/GenBank/DDBJ whole genome shotgun (WGS) entry which is preliminary data.</text>
</comment>
<protein>
    <recommendedName>
        <fullName evidence="2">PH domain-containing protein</fullName>
    </recommendedName>
</protein>
<dbReference type="AlphaFoldDB" id="A0A8H8DI42"/>
<accession>A0A8H8DI42</accession>
<evidence type="ECO:0000313" key="4">
    <source>
        <dbReference type="Proteomes" id="UP000673691"/>
    </source>
</evidence>
<feature type="region of interest" description="Disordered" evidence="1">
    <location>
        <begin position="73"/>
        <end position="100"/>
    </location>
</feature>
<proteinExistence type="predicted"/>
<keyword evidence="4" id="KW-1185">Reference proteome</keyword>